<dbReference type="EMBL" id="JWLW01000010">
    <property type="protein sequence ID" value="KHT55049.1"/>
    <property type="molecule type" value="Genomic_DNA"/>
</dbReference>
<feature type="transmembrane region" description="Helical" evidence="1">
    <location>
        <begin position="16"/>
        <end position="37"/>
    </location>
</feature>
<feature type="transmembrane region" description="Helical" evidence="1">
    <location>
        <begin position="153"/>
        <end position="171"/>
    </location>
</feature>
<sequence length="172" mass="19224">MASPKFHMAFRKYHRWLGFFLAGIMGVYAISGILLIFRPTDILKYEQVQTKQFEANLSGEELLPLLKMRGSKVTSENVDEVVLNVGQYNKATGEATITKKDYPIVLSKMVKLHKATNNSPLFWLNISFGIGLLFFVISAFLMFVPKLPMYKNGLKIAGIGAIVTVITVIFGS</sequence>
<dbReference type="AlphaFoldDB" id="A0A0B3YD01"/>
<feature type="transmembrane region" description="Helical" evidence="1">
    <location>
        <begin position="121"/>
        <end position="141"/>
    </location>
</feature>
<keyword evidence="3" id="KW-1185">Reference proteome</keyword>
<evidence type="ECO:0000313" key="3">
    <source>
        <dbReference type="Proteomes" id="UP000031197"/>
    </source>
</evidence>
<keyword evidence="1" id="KW-1133">Transmembrane helix</keyword>
<gene>
    <name evidence="2" type="ORF">RJ41_05620</name>
</gene>
<reference evidence="2 3" key="1">
    <citation type="submission" date="2014-12" db="EMBL/GenBank/DDBJ databases">
        <title>Genome sequencing of Alteromonas marina AD001.</title>
        <authorList>
            <person name="Adrian T.G.S."/>
            <person name="Chan K.G."/>
        </authorList>
    </citation>
    <scope>NUCLEOTIDE SEQUENCE [LARGE SCALE GENOMIC DNA]</scope>
    <source>
        <strain evidence="2 3">AD001</strain>
    </source>
</reference>
<keyword evidence="1" id="KW-0472">Membrane</keyword>
<organism evidence="2 3">
    <name type="scientific">Alteromonas marina</name>
    <dbReference type="NCBI Taxonomy" id="203795"/>
    <lineage>
        <taxon>Bacteria</taxon>
        <taxon>Pseudomonadati</taxon>
        <taxon>Pseudomonadota</taxon>
        <taxon>Gammaproteobacteria</taxon>
        <taxon>Alteromonadales</taxon>
        <taxon>Alteromonadaceae</taxon>
        <taxon>Alteromonas/Salinimonas group</taxon>
        <taxon>Alteromonas</taxon>
    </lineage>
</organism>
<name>A0A0B3YD01_9ALTE</name>
<accession>A0A0B3YD01</accession>
<dbReference type="OrthoDB" id="6330679at2"/>
<evidence type="ECO:0000313" key="2">
    <source>
        <dbReference type="EMBL" id="KHT55049.1"/>
    </source>
</evidence>
<evidence type="ECO:0000256" key="1">
    <source>
        <dbReference type="SAM" id="Phobius"/>
    </source>
</evidence>
<proteinExistence type="predicted"/>
<dbReference type="RefSeq" id="WP_039218034.1">
    <property type="nucleotide sequence ID" value="NZ_JWLW01000010.1"/>
</dbReference>
<keyword evidence="1" id="KW-0812">Transmembrane</keyword>
<dbReference type="Proteomes" id="UP000031197">
    <property type="component" value="Unassembled WGS sequence"/>
</dbReference>
<protein>
    <submittedName>
        <fullName evidence="2">Membrane protein</fullName>
    </submittedName>
</protein>
<comment type="caution">
    <text evidence="2">The sequence shown here is derived from an EMBL/GenBank/DDBJ whole genome shotgun (WGS) entry which is preliminary data.</text>
</comment>